<keyword evidence="2" id="KW-1134">Transmembrane beta strand</keyword>
<sequence>MTNSLIKMPLAALAVAVLSACAVGPDYRAPELIATELTDLTANVQSGVSQDPLWWRQFDDPQLNQLIEATLKNNPSLAAARANVDAAYAQFMDISNDILPSGDIQAVHQAQNQLAPGMGDQRVHSRSFRLGAQLNWTVDLFGKLRRATEAAEADAKASEQAWRDIRINLLSQVANQYATSQALSARVAVAKRNLQSLARTRTIIQARLESGYASQLDLLRIDAQVKGVEASIPALQAQAERSRNSLLALAGGRQKLTDWQWLDSDLPQLNKPVAIEQPQELLRQRPDVQLAERRLASATARIGVAQAAQYPELSVNGFLGYLSLGGTSPDSQTRAWSLAPSLSWPGLDLSSVQAQIDIANAREREALANLQGQWLGAVADAQSALSDYSKSQQQTHLLEAQVLASQQALELAQLQYDAGAIELLDLLDSERTLLAARDNLVQAQNRTFVALSEVYRAFGGRLTPDAAHPLLANRSAG</sequence>
<dbReference type="EMBL" id="BAAAEI010000023">
    <property type="protein sequence ID" value="GAA0370560.1"/>
    <property type="molecule type" value="Genomic_DNA"/>
</dbReference>
<dbReference type="InterPro" id="IPR003423">
    <property type="entry name" value="OMP_efflux"/>
</dbReference>
<keyword evidence="2" id="KW-0732">Signal</keyword>
<dbReference type="RefSeq" id="WP_343847108.1">
    <property type="nucleotide sequence ID" value="NZ_BAAAEI010000023.1"/>
</dbReference>
<dbReference type="PROSITE" id="PS51257">
    <property type="entry name" value="PROKAR_LIPOPROTEIN"/>
    <property type="match status" value="1"/>
</dbReference>
<accession>A0ABP3HGX8</accession>
<keyword evidence="2" id="KW-0472">Membrane</keyword>
<comment type="subcellular location">
    <subcellularLocation>
        <location evidence="2">Cell outer membrane</location>
        <topology evidence="2">Lipid-anchor</topology>
    </subcellularLocation>
</comment>
<keyword evidence="4" id="KW-1185">Reference proteome</keyword>
<name>A0ABP3HGX8_9ALTE</name>
<dbReference type="NCBIfam" id="TIGR01845">
    <property type="entry name" value="outer_NodT"/>
    <property type="match status" value="1"/>
</dbReference>
<gene>
    <name evidence="3" type="ORF">GCM10009092_38580</name>
</gene>
<protein>
    <submittedName>
        <fullName evidence="3">TolC family protein</fullName>
    </submittedName>
</protein>
<comment type="caution">
    <text evidence="3">The sequence shown here is derived from an EMBL/GenBank/DDBJ whole genome shotgun (WGS) entry which is preliminary data.</text>
</comment>
<dbReference type="Pfam" id="PF02321">
    <property type="entry name" value="OEP"/>
    <property type="match status" value="2"/>
</dbReference>
<dbReference type="InterPro" id="IPR010131">
    <property type="entry name" value="MdtP/NodT-like"/>
</dbReference>
<evidence type="ECO:0000313" key="3">
    <source>
        <dbReference type="EMBL" id="GAA0370560.1"/>
    </source>
</evidence>
<dbReference type="Proteomes" id="UP001501757">
    <property type="component" value="Unassembled WGS sequence"/>
</dbReference>
<dbReference type="PANTHER" id="PTHR30203">
    <property type="entry name" value="OUTER MEMBRANE CATION EFFLUX PROTEIN"/>
    <property type="match status" value="1"/>
</dbReference>
<keyword evidence="2" id="KW-0449">Lipoprotein</keyword>
<keyword evidence="2" id="KW-0564">Palmitate</keyword>
<feature type="signal peptide" evidence="2">
    <location>
        <begin position="1"/>
        <end position="22"/>
    </location>
</feature>
<feature type="chain" id="PRO_5045013404" evidence="2">
    <location>
        <begin position="23"/>
        <end position="477"/>
    </location>
</feature>
<organism evidence="3 4">
    <name type="scientific">Bowmanella denitrificans</name>
    <dbReference type="NCBI Taxonomy" id="366582"/>
    <lineage>
        <taxon>Bacteria</taxon>
        <taxon>Pseudomonadati</taxon>
        <taxon>Pseudomonadota</taxon>
        <taxon>Gammaproteobacteria</taxon>
        <taxon>Alteromonadales</taxon>
        <taxon>Alteromonadaceae</taxon>
        <taxon>Bowmanella</taxon>
    </lineage>
</organism>
<evidence type="ECO:0000256" key="2">
    <source>
        <dbReference type="RuleBase" id="RU362097"/>
    </source>
</evidence>
<proteinExistence type="inferred from homology"/>
<dbReference type="Gene3D" id="2.20.200.10">
    <property type="entry name" value="Outer membrane efflux proteins (OEP)"/>
    <property type="match status" value="1"/>
</dbReference>
<keyword evidence="2" id="KW-0812">Transmembrane</keyword>
<dbReference type="PANTHER" id="PTHR30203:SF25">
    <property type="entry name" value="OUTER MEMBRANE PROTEIN-RELATED"/>
    <property type="match status" value="1"/>
</dbReference>
<dbReference type="Gene3D" id="1.20.1600.10">
    <property type="entry name" value="Outer membrane efflux proteins (OEP)"/>
    <property type="match status" value="1"/>
</dbReference>
<reference evidence="4" key="1">
    <citation type="journal article" date="2019" name="Int. J. Syst. Evol. Microbiol.">
        <title>The Global Catalogue of Microorganisms (GCM) 10K type strain sequencing project: providing services to taxonomists for standard genome sequencing and annotation.</title>
        <authorList>
            <consortium name="The Broad Institute Genomics Platform"/>
            <consortium name="The Broad Institute Genome Sequencing Center for Infectious Disease"/>
            <person name="Wu L."/>
            <person name="Ma J."/>
        </authorList>
    </citation>
    <scope>NUCLEOTIDE SEQUENCE [LARGE SCALE GENOMIC DNA]</scope>
    <source>
        <strain evidence="4">JCM 13378</strain>
    </source>
</reference>
<evidence type="ECO:0000313" key="4">
    <source>
        <dbReference type="Proteomes" id="UP001501757"/>
    </source>
</evidence>
<evidence type="ECO:0000256" key="1">
    <source>
        <dbReference type="ARBA" id="ARBA00007613"/>
    </source>
</evidence>
<comment type="similarity">
    <text evidence="1 2">Belongs to the outer membrane factor (OMF) (TC 1.B.17) family.</text>
</comment>
<dbReference type="SUPFAM" id="SSF56954">
    <property type="entry name" value="Outer membrane efflux proteins (OEP)"/>
    <property type="match status" value="1"/>
</dbReference>